<dbReference type="Proteomes" id="UP000314294">
    <property type="component" value="Unassembled WGS sequence"/>
</dbReference>
<name>A0A4Z2FBV2_9TELE</name>
<protein>
    <submittedName>
        <fullName evidence="1">Uncharacterized protein</fullName>
    </submittedName>
</protein>
<gene>
    <name evidence="1" type="ORF">EYF80_051576</name>
</gene>
<accession>A0A4Z2FBV2</accession>
<dbReference type="EMBL" id="SRLO01001389">
    <property type="protein sequence ID" value="TNN38253.1"/>
    <property type="molecule type" value="Genomic_DNA"/>
</dbReference>
<organism evidence="1 2">
    <name type="scientific">Liparis tanakae</name>
    <name type="common">Tanaka's snailfish</name>
    <dbReference type="NCBI Taxonomy" id="230148"/>
    <lineage>
        <taxon>Eukaryota</taxon>
        <taxon>Metazoa</taxon>
        <taxon>Chordata</taxon>
        <taxon>Craniata</taxon>
        <taxon>Vertebrata</taxon>
        <taxon>Euteleostomi</taxon>
        <taxon>Actinopterygii</taxon>
        <taxon>Neopterygii</taxon>
        <taxon>Teleostei</taxon>
        <taxon>Neoteleostei</taxon>
        <taxon>Acanthomorphata</taxon>
        <taxon>Eupercaria</taxon>
        <taxon>Perciformes</taxon>
        <taxon>Cottioidei</taxon>
        <taxon>Cottales</taxon>
        <taxon>Liparidae</taxon>
        <taxon>Liparis</taxon>
    </lineage>
</organism>
<evidence type="ECO:0000313" key="2">
    <source>
        <dbReference type="Proteomes" id="UP000314294"/>
    </source>
</evidence>
<comment type="caution">
    <text evidence="1">The sequence shown here is derived from an EMBL/GenBank/DDBJ whole genome shotgun (WGS) entry which is preliminary data.</text>
</comment>
<keyword evidence="2" id="KW-1185">Reference proteome</keyword>
<proteinExistence type="predicted"/>
<reference evidence="1 2" key="1">
    <citation type="submission" date="2019-03" db="EMBL/GenBank/DDBJ databases">
        <title>First draft genome of Liparis tanakae, snailfish: a comprehensive survey of snailfish specific genes.</title>
        <authorList>
            <person name="Kim W."/>
            <person name="Song I."/>
            <person name="Jeong J.-H."/>
            <person name="Kim D."/>
            <person name="Kim S."/>
            <person name="Ryu S."/>
            <person name="Song J.Y."/>
            <person name="Lee S.K."/>
        </authorList>
    </citation>
    <scope>NUCLEOTIDE SEQUENCE [LARGE SCALE GENOMIC DNA]</scope>
    <source>
        <tissue evidence="1">Muscle</tissue>
    </source>
</reference>
<sequence>MFRPQLTPVATTGLSTPLRGLSTSTATLPASYSVNSAIRHLAPPNPRHHFNTTSTPLCSWWGEEIIRKERADKFTASLHPAAGDMTPPKGFMEKHLVPVAGDAPTSPSGSQPRCWNIHLKEMS</sequence>
<dbReference type="AlphaFoldDB" id="A0A4Z2FBV2"/>
<evidence type="ECO:0000313" key="1">
    <source>
        <dbReference type="EMBL" id="TNN38253.1"/>
    </source>
</evidence>